<dbReference type="Proteomes" id="UP000034160">
    <property type="component" value="Unassembled WGS sequence"/>
</dbReference>
<feature type="transmembrane region" description="Helical" evidence="1">
    <location>
        <begin position="12"/>
        <end position="34"/>
    </location>
</feature>
<keyword evidence="1" id="KW-0812">Transmembrane</keyword>
<name>A0A0G1B6U2_9BACT</name>
<proteinExistence type="predicted"/>
<feature type="transmembrane region" description="Helical" evidence="1">
    <location>
        <begin position="82"/>
        <end position="104"/>
    </location>
</feature>
<evidence type="ECO:0000313" key="3">
    <source>
        <dbReference type="Proteomes" id="UP000034160"/>
    </source>
</evidence>
<evidence type="ECO:0000256" key="1">
    <source>
        <dbReference type="SAM" id="Phobius"/>
    </source>
</evidence>
<gene>
    <name evidence="2" type="ORF">UU93_C0001G0039</name>
</gene>
<evidence type="ECO:0000313" key="2">
    <source>
        <dbReference type="EMBL" id="KKS33208.1"/>
    </source>
</evidence>
<protein>
    <recommendedName>
        <fullName evidence="4">DUF1648 domain-containing protein</fullName>
    </recommendedName>
</protein>
<organism evidence="2 3">
    <name type="scientific">Candidatus Amesbacteria bacterium GW2011_GWA2_42_12</name>
    <dbReference type="NCBI Taxonomy" id="1618356"/>
    <lineage>
        <taxon>Bacteria</taxon>
        <taxon>Candidatus Amesiibacteriota</taxon>
    </lineage>
</organism>
<dbReference type="AlphaFoldDB" id="A0A0G1B6U2"/>
<feature type="transmembrane region" description="Helical" evidence="1">
    <location>
        <begin position="54"/>
        <end position="75"/>
    </location>
</feature>
<dbReference type="STRING" id="1618356.UU93_C0001G0039"/>
<dbReference type="EMBL" id="LCCN01000001">
    <property type="protein sequence ID" value="KKS33208.1"/>
    <property type="molecule type" value="Genomic_DNA"/>
</dbReference>
<keyword evidence="1" id="KW-0472">Membrane</keyword>
<evidence type="ECO:0008006" key="4">
    <source>
        <dbReference type="Google" id="ProtNLM"/>
    </source>
</evidence>
<sequence length="111" mass="12433">MEKILKKIVLTNWSMAIAGLVVEVGLLILNHTLLPPQVPLLYSRPWGDDQLISGLWLWVIPVVQLIIGICGELVSKTKRDDLLLKTMIVSTFTIVQLMLILGFVRTISLIT</sequence>
<accession>A0A0G1B6U2</accession>
<keyword evidence="1" id="KW-1133">Transmembrane helix</keyword>
<reference evidence="2 3" key="1">
    <citation type="journal article" date="2015" name="Nature">
        <title>rRNA introns, odd ribosomes, and small enigmatic genomes across a large radiation of phyla.</title>
        <authorList>
            <person name="Brown C.T."/>
            <person name="Hug L.A."/>
            <person name="Thomas B.C."/>
            <person name="Sharon I."/>
            <person name="Castelle C.J."/>
            <person name="Singh A."/>
            <person name="Wilkins M.J."/>
            <person name="Williams K.H."/>
            <person name="Banfield J.F."/>
        </authorList>
    </citation>
    <scope>NUCLEOTIDE SEQUENCE [LARGE SCALE GENOMIC DNA]</scope>
</reference>
<comment type="caution">
    <text evidence="2">The sequence shown here is derived from an EMBL/GenBank/DDBJ whole genome shotgun (WGS) entry which is preliminary data.</text>
</comment>